<evidence type="ECO:0000313" key="2">
    <source>
        <dbReference type="Proteomes" id="UP000509626"/>
    </source>
</evidence>
<gene>
    <name evidence="1" type="ORF">HUG12_14420</name>
</gene>
<organism evidence="1 2">
    <name type="scientific">Halorarum salinum</name>
    <dbReference type="NCBI Taxonomy" id="2743089"/>
    <lineage>
        <taxon>Archaea</taxon>
        <taxon>Methanobacteriati</taxon>
        <taxon>Methanobacteriota</taxon>
        <taxon>Stenosarchaea group</taxon>
        <taxon>Halobacteria</taxon>
        <taxon>Halobacteriales</taxon>
        <taxon>Haloferacaceae</taxon>
        <taxon>Halorarum</taxon>
    </lineage>
</organism>
<sequence length="56" mass="6286">MDPNQVPAGSPWWSRAELARGLTEHDGVEQLAEAWGCSEKTIRKWADRHGLELEAV</sequence>
<name>A0A7D5QB32_9EURY</name>
<dbReference type="EMBL" id="CP058579">
    <property type="protein sequence ID" value="QLG62857.1"/>
    <property type="molecule type" value="Genomic_DNA"/>
</dbReference>
<dbReference type="Proteomes" id="UP000509626">
    <property type="component" value="Chromosome"/>
</dbReference>
<evidence type="ECO:0000313" key="1">
    <source>
        <dbReference type="EMBL" id="QLG62857.1"/>
    </source>
</evidence>
<accession>A0A7D5QB32</accession>
<dbReference type="RefSeq" id="WP_179269442.1">
    <property type="nucleotide sequence ID" value="NZ_CP058579.1"/>
</dbReference>
<dbReference type="AlphaFoldDB" id="A0A7D5QB32"/>
<dbReference type="KEGG" id="halu:HUG12_14420"/>
<proteinExistence type="predicted"/>
<dbReference type="GeneID" id="56038677"/>
<evidence type="ECO:0008006" key="3">
    <source>
        <dbReference type="Google" id="ProtNLM"/>
    </source>
</evidence>
<dbReference type="OrthoDB" id="223711at2157"/>
<protein>
    <recommendedName>
        <fullName evidence="3">Helix-turn-helix domain-containing protein</fullName>
    </recommendedName>
</protein>
<reference evidence="1 2" key="1">
    <citation type="submission" date="2020-06" db="EMBL/GenBank/DDBJ databases">
        <title>NJ-3-1, isolated from saline soil.</title>
        <authorList>
            <person name="Cui H.L."/>
            <person name="Shi X."/>
        </authorList>
    </citation>
    <scope>NUCLEOTIDE SEQUENCE [LARGE SCALE GENOMIC DNA]</scope>
    <source>
        <strain evidence="1 2">NJ-3-1</strain>
    </source>
</reference>
<keyword evidence="2" id="KW-1185">Reference proteome</keyword>